<keyword evidence="2" id="KW-0732">Signal</keyword>
<dbReference type="EMBL" id="AEQP01000001">
    <property type="protein sequence ID" value="EFV96235.1"/>
    <property type="molecule type" value="Genomic_DNA"/>
</dbReference>
<dbReference type="Proteomes" id="UP000011021">
    <property type="component" value="Unassembled WGS sequence"/>
</dbReference>
<dbReference type="RefSeq" id="WP_005672370.1">
    <property type="nucleotide sequence ID" value="NZ_GL636062.1"/>
</dbReference>
<gene>
    <name evidence="3" type="ORF">HMPREF0551_0418</name>
</gene>
<proteinExistence type="predicted"/>
<accession>E7RTZ9</accession>
<feature type="compositionally biased region" description="Low complexity" evidence="1">
    <location>
        <begin position="290"/>
        <end position="300"/>
    </location>
</feature>
<feature type="region of interest" description="Disordered" evidence="1">
    <location>
        <begin position="213"/>
        <end position="319"/>
    </location>
</feature>
<name>E7RTZ9_9BURK</name>
<feature type="compositionally biased region" description="Polar residues" evidence="1">
    <location>
        <begin position="213"/>
        <end position="225"/>
    </location>
</feature>
<keyword evidence="4" id="KW-1185">Reference proteome</keyword>
<sequence length="319" mass="33455">MSINTRHALHPLALAVTLALAACGGNQDTPQTSAPGPQTKADTGLPATTLDTADTPEAARTSASGRATKAVATADTPPLSENRKMLRGDVLIQALLSRTARLDAQNNPQTAWLSPETYTWGSLGAGQQGSNPSVVPVVLANQDIRPTDANTAALGRHYYQFEISQGPRRLINDPLMLNIASQTLRFGLSAAGLPNGGTGAAQAAAGALEIGTQAQAERTPSSADQDQYAPPPPPGKLWSPRRSRRFNPTKSTTWTNGSMNGKAPIRPPPPRHRSSRNLVRTPTSFPPAPSSSRNTPNSRPCVMSGKCLPAGRLVSPSST</sequence>
<evidence type="ECO:0000256" key="1">
    <source>
        <dbReference type="SAM" id="MobiDB-lite"/>
    </source>
</evidence>
<organism evidence="3 4">
    <name type="scientific">Lautropia mirabilis ATCC 51599</name>
    <dbReference type="NCBI Taxonomy" id="887898"/>
    <lineage>
        <taxon>Bacteria</taxon>
        <taxon>Pseudomonadati</taxon>
        <taxon>Pseudomonadota</taxon>
        <taxon>Betaproteobacteria</taxon>
        <taxon>Burkholderiales</taxon>
        <taxon>Burkholderiaceae</taxon>
        <taxon>Lautropia</taxon>
    </lineage>
</organism>
<protein>
    <submittedName>
        <fullName evidence="3">Uncharacterized protein</fullName>
    </submittedName>
</protein>
<dbReference type="STRING" id="887898.HMPREF0551_0418"/>
<dbReference type="HOGENOM" id="CLU_870950_0_0_4"/>
<dbReference type="AlphaFoldDB" id="E7RTZ9"/>
<feature type="chain" id="PRO_5003221715" evidence="2">
    <location>
        <begin position="22"/>
        <end position="319"/>
    </location>
</feature>
<feature type="region of interest" description="Disordered" evidence="1">
    <location>
        <begin position="27"/>
        <end position="82"/>
    </location>
</feature>
<feature type="signal peptide" evidence="2">
    <location>
        <begin position="1"/>
        <end position="21"/>
    </location>
</feature>
<dbReference type="PROSITE" id="PS51257">
    <property type="entry name" value="PROKAR_LIPOPROTEIN"/>
    <property type="match status" value="1"/>
</dbReference>
<reference evidence="3 4" key="1">
    <citation type="submission" date="2010-12" db="EMBL/GenBank/DDBJ databases">
        <authorList>
            <person name="Muzny D."/>
            <person name="Qin X."/>
            <person name="Deng J."/>
            <person name="Jiang H."/>
            <person name="Liu Y."/>
            <person name="Qu J."/>
            <person name="Song X.-Z."/>
            <person name="Zhang L."/>
            <person name="Thornton R."/>
            <person name="Coyle M."/>
            <person name="Francisco L."/>
            <person name="Jackson L."/>
            <person name="Javaid M."/>
            <person name="Korchina V."/>
            <person name="Kovar C."/>
            <person name="Mata R."/>
            <person name="Mathew T."/>
            <person name="Ngo R."/>
            <person name="Nguyen L."/>
            <person name="Nguyen N."/>
            <person name="Okwuonu G."/>
            <person name="Ongeri F."/>
            <person name="Pham C."/>
            <person name="Simmons D."/>
            <person name="Wilczek-Boney K."/>
            <person name="Hale W."/>
            <person name="Jakkamsetti A."/>
            <person name="Pham P."/>
            <person name="Ruth R."/>
            <person name="San Lucas F."/>
            <person name="Warren J."/>
            <person name="Zhang J."/>
            <person name="Zhao Z."/>
            <person name="Zhou C."/>
            <person name="Zhu D."/>
            <person name="Lee S."/>
            <person name="Bess C."/>
            <person name="Blankenburg K."/>
            <person name="Forbes L."/>
            <person name="Fu Q."/>
            <person name="Gubbala S."/>
            <person name="Hirani K."/>
            <person name="Jayaseelan J.C."/>
            <person name="Lara F."/>
            <person name="Munidasa M."/>
            <person name="Palculict T."/>
            <person name="Patil S."/>
            <person name="Pu L.-L."/>
            <person name="Saada N."/>
            <person name="Tang L."/>
            <person name="Weissenberger G."/>
            <person name="Zhu Y."/>
            <person name="Hemphill L."/>
            <person name="Shang Y."/>
            <person name="Youmans B."/>
            <person name="Ayvaz T."/>
            <person name="Ross M."/>
            <person name="Santibanez J."/>
            <person name="Aqrawi P."/>
            <person name="Gross S."/>
            <person name="Joshi V."/>
            <person name="Fowler G."/>
            <person name="Nazareth L."/>
            <person name="Reid J."/>
            <person name="Worley K."/>
            <person name="Petrosino J."/>
            <person name="Highlander S."/>
            <person name="Gibbs R."/>
        </authorList>
    </citation>
    <scope>NUCLEOTIDE SEQUENCE [LARGE SCALE GENOMIC DNA]</scope>
    <source>
        <strain evidence="3 4">ATCC 51599</strain>
    </source>
</reference>
<evidence type="ECO:0000256" key="2">
    <source>
        <dbReference type="SAM" id="SignalP"/>
    </source>
</evidence>
<evidence type="ECO:0000313" key="4">
    <source>
        <dbReference type="Proteomes" id="UP000011021"/>
    </source>
</evidence>
<evidence type="ECO:0000313" key="3">
    <source>
        <dbReference type="EMBL" id="EFV96235.1"/>
    </source>
</evidence>
<feature type="compositionally biased region" description="Polar residues" evidence="1">
    <location>
        <begin position="27"/>
        <end position="36"/>
    </location>
</feature>
<comment type="caution">
    <text evidence="3">The sequence shown here is derived from an EMBL/GenBank/DDBJ whole genome shotgun (WGS) entry which is preliminary data.</text>
</comment>
<feature type="compositionally biased region" description="Polar residues" evidence="1">
    <location>
        <begin position="248"/>
        <end position="259"/>
    </location>
</feature>